<dbReference type="OrthoDB" id="5072113at2"/>
<evidence type="ECO:0000313" key="1">
    <source>
        <dbReference type="EMBL" id="PRY09910.1"/>
    </source>
</evidence>
<evidence type="ECO:0000313" key="2">
    <source>
        <dbReference type="Proteomes" id="UP000238083"/>
    </source>
</evidence>
<sequence length="105" mass="11562">MEVRELVAARRRHLDPAPTVAEVVLRAIEAQYARLPQLVEEALKPQTGSLFTFSAPARTNEVKVQMGLRLTRGQLRTLDEVEQQVGASSRGQLVTLAVRAELGNS</sequence>
<dbReference type="EMBL" id="PVZF01000019">
    <property type="protein sequence ID" value="PRY09910.1"/>
    <property type="molecule type" value="Genomic_DNA"/>
</dbReference>
<protein>
    <submittedName>
        <fullName evidence="1">Uncharacterized protein</fullName>
    </submittedName>
</protein>
<dbReference type="AlphaFoldDB" id="A0A2T0QWR4"/>
<accession>A0A2T0QWR4</accession>
<dbReference type="Proteomes" id="UP000238083">
    <property type="component" value="Unassembled WGS sequence"/>
</dbReference>
<comment type="caution">
    <text evidence="1">The sequence shown here is derived from an EMBL/GenBank/DDBJ whole genome shotgun (WGS) entry which is preliminary data.</text>
</comment>
<dbReference type="RefSeq" id="WP_106215440.1">
    <property type="nucleotide sequence ID" value="NZ_PVZF01000019.1"/>
</dbReference>
<organism evidence="1 2">
    <name type="scientific">Kineococcus rhizosphaerae</name>
    <dbReference type="NCBI Taxonomy" id="559628"/>
    <lineage>
        <taxon>Bacteria</taxon>
        <taxon>Bacillati</taxon>
        <taxon>Actinomycetota</taxon>
        <taxon>Actinomycetes</taxon>
        <taxon>Kineosporiales</taxon>
        <taxon>Kineosporiaceae</taxon>
        <taxon>Kineococcus</taxon>
    </lineage>
</organism>
<reference evidence="1 2" key="1">
    <citation type="submission" date="2018-03" db="EMBL/GenBank/DDBJ databases">
        <title>Genomic Encyclopedia of Archaeal and Bacterial Type Strains, Phase II (KMG-II): from individual species to whole genera.</title>
        <authorList>
            <person name="Goeker M."/>
        </authorList>
    </citation>
    <scope>NUCLEOTIDE SEQUENCE [LARGE SCALE GENOMIC DNA]</scope>
    <source>
        <strain evidence="1 2">DSM 19711</strain>
    </source>
</reference>
<gene>
    <name evidence="1" type="ORF">CLV37_11918</name>
</gene>
<name>A0A2T0QWR4_9ACTN</name>
<proteinExistence type="predicted"/>
<keyword evidence="2" id="KW-1185">Reference proteome</keyword>